<dbReference type="Pfam" id="PF00196">
    <property type="entry name" value="GerE"/>
    <property type="match status" value="1"/>
</dbReference>
<name>A0A430FMR6_9BIFI</name>
<dbReference type="Gene3D" id="3.40.50.2300">
    <property type="match status" value="1"/>
</dbReference>
<evidence type="ECO:0000259" key="4">
    <source>
        <dbReference type="PROSITE" id="PS50110"/>
    </source>
</evidence>
<dbReference type="PANTHER" id="PTHR43214:SF43">
    <property type="entry name" value="TWO-COMPONENT RESPONSE REGULATOR"/>
    <property type="match status" value="1"/>
</dbReference>
<organism evidence="5 6">
    <name type="scientific">Bifidobacterium goeldii</name>
    <dbReference type="NCBI Taxonomy" id="2306975"/>
    <lineage>
        <taxon>Bacteria</taxon>
        <taxon>Bacillati</taxon>
        <taxon>Actinomycetota</taxon>
        <taxon>Actinomycetes</taxon>
        <taxon>Bifidobacteriales</taxon>
        <taxon>Bifidobacteriaceae</taxon>
        <taxon>Bifidobacterium</taxon>
    </lineage>
</organism>
<dbReference type="PROSITE" id="PS50043">
    <property type="entry name" value="HTH_LUXR_2"/>
    <property type="match status" value="1"/>
</dbReference>
<dbReference type="PANTHER" id="PTHR43214">
    <property type="entry name" value="TWO-COMPONENT RESPONSE REGULATOR"/>
    <property type="match status" value="1"/>
</dbReference>
<gene>
    <name evidence="5" type="ORF">D2E25_0428</name>
</gene>
<keyword evidence="2" id="KW-0597">Phosphoprotein</keyword>
<dbReference type="InterPro" id="IPR000792">
    <property type="entry name" value="Tscrpt_reg_LuxR_C"/>
</dbReference>
<dbReference type="PRINTS" id="PR00038">
    <property type="entry name" value="HTHLUXR"/>
</dbReference>
<keyword evidence="1 5" id="KW-0238">DNA-binding</keyword>
<dbReference type="PROSITE" id="PS50110">
    <property type="entry name" value="RESPONSE_REGULATORY"/>
    <property type="match status" value="1"/>
</dbReference>
<protein>
    <submittedName>
        <fullName evidence="5">DNA-binding response regulator</fullName>
    </submittedName>
</protein>
<dbReference type="GO" id="GO:0000160">
    <property type="term" value="P:phosphorelay signal transduction system"/>
    <property type="evidence" value="ECO:0007669"/>
    <property type="project" value="InterPro"/>
</dbReference>
<dbReference type="EMBL" id="QXGL01000001">
    <property type="protein sequence ID" value="RSX54122.1"/>
    <property type="molecule type" value="Genomic_DNA"/>
</dbReference>
<dbReference type="SUPFAM" id="SSF52172">
    <property type="entry name" value="CheY-like"/>
    <property type="match status" value="1"/>
</dbReference>
<dbReference type="InterPro" id="IPR001789">
    <property type="entry name" value="Sig_transdc_resp-reg_receiver"/>
</dbReference>
<dbReference type="SMART" id="SM00421">
    <property type="entry name" value="HTH_LUXR"/>
    <property type="match status" value="1"/>
</dbReference>
<dbReference type="Pfam" id="PF00072">
    <property type="entry name" value="Response_reg"/>
    <property type="match status" value="1"/>
</dbReference>
<dbReference type="Proteomes" id="UP000287533">
    <property type="component" value="Unassembled WGS sequence"/>
</dbReference>
<feature type="domain" description="HTH luxR-type" evidence="3">
    <location>
        <begin position="125"/>
        <end position="190"/>
    </location>
</feature>
<dbReference type="GO" id="GO:0003677">
    <property type="term" value="F:DNA binding"/>
    <property type="evidence" value="ECO:0007669"/>
    <property type="project" value="UniProtKB-KW"/>
</dbReference>
<dbReference type="SUPFAM" id="SSF46894">
    <property type="entry name" value="C-terminal effector domain of the bipartite response regulators"/>
    <property type="match status" value="1"/>
</dbReference>
<evidence type="ECO:0000313" key="5">
    <source>
        <dbReference type="EMBL" id="RSX54122.1"/>
    </source>
</evidence>
<proteinExistence type="predicted"/>
<evidence type="ECO:0000256" key="2">
    <source>
        <dbReference type="PROSITE-ProRule" id="PRU00169"/>
    </source>
</evidence>
<reference evidence="5 6" key="1">
    <citation type="submission" date="2018-09" db="EMBL/GenBank/DDBJ databases">
        <title>Characterization of the phylogenetic diversity of five novel species belonging to the genus Bifidobacterium.</title>
        <authorList>
            <person name="Lugli G.A."/>
            <person name="Duranti S."/>
            <person name="Milani C."/>
        </authorList>
    </citation>
    <scope>NUCLEOTIDE SEQUENCE [LARGE SCALE GENOMIC DNA]</scope>
    <source>
        <strain evidence="5 6">2034B</strain>
    </source>
</reference>
<dbReference type="InterPro" id="IPR016032">
    <property type="entry name" value="Sig_transdc_resp-reg_C-effctor"/>
</dbReference>
<dbReference type="CDD" id="cd06170">
    <property type="entry name" value="LuxR_C_like"/>
    <property type="match status" value="1"/>
</dbReference>
<feature type="domain" description="Response regulatory" evidence="4">
    <location>
        <begin position="1"/>
        <end position="102"/>
    </location>
</feature>
<dbReference type="InterPro" id="IPR039420">
    <property type="entry name" value="WalR-like"/>
</dbReference>
<evidence type="ECO:0000259" key="3">
    <source>
        <dbReference type="PROSITE" id="PS50043"/>
    </source>
</evidence>
<evidence type="ECO:0000313" key="6">
    <source>
        <dbReference type="Proteomes" id="UP000287533"/>
    </source>
</evidence>
<evidence type="ECO:0000256" key="1">
    <source>
        <dbReference type="ARBA" id="ARBA00023125"/>
    </source>
</evidence>
<dbReference type="GO" id="GO:0006355">
    <property type="term" value="P:regulation of DNA-templated transcription"/>
    <property type="evidence" value="ECO:0007669"/>
    <property type="project" value="InterPro"/>
</dbReference>
<sequence length="190" mass="21191">MEELLPNVKLLWSMTDGSKISFSRLDGIRLPDLMLVDMSLESMSGIAVCRRIRRRNSTTKLLAMTSFAIGCYGHDAADAGAQGIVNKNDEQDLLSGIREVSSGKTYGNYEFESAHIAHCRIRNSSANIFDIISNRELQVMDLMSGGMSDTDISLHLDIKEATVRKHIQSAMQKLNVETRIQAVIKWTKRG</sequence>
<accession>A0A430FMR6</accession>
<comment type="caution">
    <text evidence="5">The sequence shown here is derived from an EMBL/GenBank/DDBJ whole genome shotgun (WGS) entry which is preliminary data.</text>
</comment>
<keyword evidence="6" id="KW-1185">Reference proteome</keyword>
<feature type="modified residue" description="4-aspartylphosphate" evidence="2">
    <location>
        <position position="37"/>
    </location>
</feature>
<dbReference type="AlphaFoldDB" id="A0A430FMR6"/>
<dbReference type="InterPro" id="IPR011006">
    <property type="entry name" value="CheY-like_superfamily"/>
</dbReference>